<gene>
    <name evidence="2" type="ORF">VFH_V190880</name>
</gene>
<dbReference type="Proteomes" id="UP001157006">
    <property type="component" value="Chromosome 5"/>
</dbReference>
<protein>
    <submittedName>
        <fullName evidence="2">Uncharacterized protein</fullName>
    </submittedName>
</protein>
<dbReference type="EMBL" id="OX451740">
    <property type="protein sequence ID" value="CAI8615682.1"/>
    <property type="molecule type" value="Genomic_DNA"/>
</dbReference>
<sequence length="126" mass="14457">MARKRIDVAQIIADEMRNVAESGKEFEAGTKTTCPLVFLGLIMGLLIASRVQIPNMVHFKIKAEVNDTYVDIYCLEKKMRRGQIGKTPSDTLNYDDWDPRLHKAFTYTWGQNNYNHRVVVSLHDAI</sequence>
<feature type="transmembrane region" description="Helical" evidence="1">
    <location>
        <begin position="36"/>
        <end position="53"/>
    </location>
</feature>
<dbReference type="AlphaFoldDB" id="A0AAV1AZY5"/>
<accession>A0AAV1AZY5</accession>
<keyword evidence="3" id="KW-1185">Reference proteome</keyword>
<evidence type="ECO:0000313" key="2">
    <source>
        <dbReference type="EMBL" id="CAI8615682.1"/>
    </source>
</evidence>
<name>A0AAV1AZY5_VICFA</name>
<evidence type="ECO:0000313" key="3">
    <source>
        <dbReference type="Proteomes" id="UP001157006"/>
    </source>
</evidence>
<organism evidence="2 3">
    <name type="scientific">Vicia faba</name>
    <name type="common">Broad bean</name>
    <name type="synonym">Faba vulgaris</name>
    <dbReference type="NCBI Taxonomy" id="3906"/>
    <lineage>
        <taxon>Eukaryota</taxon>
        <taxon>Viridiplantae</taxon>
        <taxon>Streptophyta</taxon>
        <taxon>Embryophyta</taxon>
        <taxon>Tracheophyta</taxon>
        <taxon>Spermatophyta</taxon>
        <taxon>Magnoliopsida</taxon>
        <taxon>eudicotyledons</taxon>
        <taxon>Gunneridae</taxon>
        <taxon>Pentapetalae</taxon>
        <taxon>rosids</taxon>
        <taxon>fabids</taxon>
        <taxon>Fabales</taxon>
        <taxon>Fabaceae</taxon>
        <taxon>Papilionoideae</taxon>
        <taxon>50 kb inversion clade</taxon>
        <taxon>NPAAA clade</taxon>
        <taxon>Hologalegina</taxon>
        <taxon>IRL clade</taxon>
        <taxon>Fabeae</taxon>
        <taxon>Vicia</taxon>
    </lineage>
</organism>
<keyword evidence="1" id="KW-1133">Transmembrane helix</keyword>
<keyword evidence="1" id="KW-0812">Transmembrane</keyword>
<proteinExistence type="predicted"/>
<keyword evidence="1" id="KW-0472">Membrane</keyword>
<reference evidence="2 3" key="1">
    <citation type="submission" date="2023-01" db="EMBL/GenBank/DDBJ databases">
        <authorList>
            <person name="Kreplak J."/>
        </authorList>
    </citation>
    <scope>NUCLEOTIDE SEQUENCE [LARGE SCALE GENOMIC DNA]</scope>
</reference>
<evidence type="ECO:0000256" key="1">
    <source>
        <dbReference type="SAM" id="Phobius"/>
    </source>
</evidence>